<name>E7GMY1_CLOS6</name>
<dbReference type="EMBL" id="ADLQ01000051">
    <property type="protein sequence ID" value="EGA93869.1"/>
    <property type="molecule type" value="Genomic_DNA"/>
</dbReference>
<dbReference type="STRING" id="1512.GCA_900049235_02493"/>
<dbReference type="Proteomes" id="UP000002970">
    <property type="component" value="Unassembled WGS sequence"/>
</dbReference>
<accession>E7GMY1</accession>
<evidence type="ECO:0000313" key="1">
    <source>
        <dbReference type="EMBL" id="EGA93869.1"/>
    </source>
</evidence>
<sequence>MSHSEVYKWFELYFPQYAGNKVEAWFQNGKNSIRIRQTNNQEFIFTFSDKGNWRFETVESYMNGSKRR</sequence>
<comment type="caution">
    <text evidence="1">The sequence shown here is derived from an EMBL/GenBank/DDBJ whole genome shotgun (WGS) entry which is preliminary data.</text>
</comment>
<dbReference type="eggNOG" id="ENOG5030WB3">
    <property type="taxonomic scope" value="Bacteria"/>
</dbReference>
<gene>
    <name evidence="1" type="ORF">HMPREF9474_02305</name>
</gene>
<evidence type="ECO:0000313" key="2">
    <source>
        <dbReference type="Proteomes" id="UP000002970"/>
    </source>
</evidence>
<proteinExistence type="predicted"/>
<reference evidence="1 2" key="1">
    <citation type="submission" date="2010-12" db="EMBL/GenBank/DDBJ databases">
        <title>The Genome Sequence of Clostridium symbiosum strain WAL-14163.</title>
        <authorList>
            <person name="Earl A."/>
            <person name="Ward D."/>
            <person name="Feldgarden M."/>
            <person name="Gevers D."/>
            <person name="Finegold S.M."/>
            <person name="Summanen P.H."/>
            <person name="Molitoris D.R."/>
            <person name="Vaisanen M.L."/>
            <person name="Daigneault M."/>
            <person name="Young S.K."/>
            <person name="Zeng Q."/>
            <person name="Gargeya S."/>
            <person name="Fitzgerald M."/>
            <person name="Haas B."/>
            <person name="Abouelleil A."/>
            <person name="Alvarado L."/>
            <person name="Arachchi H.M."/>
            <person name="Berlin A."/>
            <person name="Brown A."/>
            <person name="Chapman S.B."/>
            <person name="Chen Z."/>
            <person name="Dunbar C."/>
            <person name="Freedman E."/>
            <person name="Gearin G."/>
            <person name="Gellesch M."/>
            <person name="Goldberg J."/>
            <person name="Griggs A."/>
            <person name="Gujja S."/>
            <person name="Heilman E."/>
            <person name="Heiman D."/>
            <person name="Howarth C."/>
            <person name="Larson L."/>
            <person name="Lui A."/>
            <person name="MacDonald P.J.P."/>
            <person name="Mehta T."/>
            <person name="Montmayeur A."/>
            <person name="Murphy C."/>
            <person name="Neiman D."/>
            <person name="Pearson M."/>
            <person name="Priest M."/>
            <person name="Roberts A."/>
            <person name="Saif S."/>
            <person name="Shea T."/>
            <person name="Shenoy N."/>
            <person name="Sisk P."/>
            <person name="Stolte C."/>
            <person name="Sykes S."/>
            <person name="White J."/>
            <person name="Yandava C."/>
            <person name="Nusbaum C."/>
            <person name="Birren B."/>
        </authorList>
    </citation>
    <scope>NUCLEOTIDE SEQUENCE [LARGE SCALE GENOMIC DNA]</scope>
    <source>
        <strain evidence="1 2">WAL-14163</strain>
    </source>
</reference>
<dbReference type="HOGENOM" id="CLU_2752326_0_0_9"/>
<dbReference type="AlphaFoldDB" id="E7GMY1"/>
<organism evidence="1 2">
    <name type="scientific">Clostridium symbiosum (strain WAL-14163)</name>
    <dbReference type="NCBI Taxonomy" id="742740"/>
    <lineage>
        <taxon>Bacteria</taxon>
        <taxon>Bacillati</taxon>
        <taxon>Bacillota</taxon>
        <taxon>Clostridia</taxon>
        <taxon>Lachnospirales</taxon>
        <taxon>Lachnospiraceae</taxon>
        <taxon>Otoolea</taxon>
    </lineage>
</organism>
<protein>
    <submittedName>
        <fullName evidence="1">Uncharacterized protein</fullName>
    </submittedName>
</protein>
<keyword evidence="2" id="KW-1185">Reference proteome</keyword>